<gene>
    <name evidence="2" type="ORF">N8I77_012886</name>
</gene>
<feature type="domain" description="Heterokaryon incompatibility" evidence="1">
    <location>
        <begin position="47"/>
        <end position="198"/>
    </location>
</feature>
<dbReference type="Pfam" id="PF12796">
    <property type="entry name" value="Ank_2"/>
    <property type="match status" value="1"/>
</dbReference>
<evidence type="ECO:0000259" key="1">
    <source>
        <dbReference type="Pfam" id="PF06985"/>
    </source>
</evidence>
<protein>
    <recommendedName>
        <fullName evidence="1">Heterokaryon incompatibility domain-containing protein</fullName>
    </recommendedName>
</protein>
<sequence length="623" mass="69702">MVLHEYARLDLERDAIRLLRLEKGYAAEPVRCELFEAYLHEIDGIPYEALSYTWGDASAKREITVNQQSFIVTANLDTALRALRSPHQDRLLWVDAICIDQASDQEKSHQVGQMRMVYKFAEQVVIWLGPSTEDSDVLMTLAKTLDLHASRSKAWEEEWESMVVANGGPATDMFRRAYNSLEEMLARPWFRRVWILQEAASARSAVVLCGAKYVHSRTFAQLPALLGLGNVDTHAQAVLDIMPGPLRQKSWWTSNRDLKTLLRKFRSSQACDARDRIYALLGISSDAYSGTVIQPDYGADIYTVVQRTIYHLLFRDQGNAAPPAPFWGIDDFFDALEDLPGRVVGWYLANESHRQYKRYQAMMYFPTSTATASQSLLTAAVPARDKAIAQDILDRDAVDVNKHDASGNTALVLALELGKHSIVEMLLARKDLKTDANEAPHPLMIAIRQGAYVEAIIGRDGIDINGYFNTGGTWETPLTMAAKFGRQSIVEMLVTRRDVDVNLKSKCTSELSLSALAIASWKGDESMVKTILCRIDVDTASNSGAMGMSDSPAWLAARNGHKKVVRLFLDRCEGFDAEECMAVAETNNSTIPDELVWESVDSRTLLEFFPSSLRQRVIMKGDS</sequence>
<dbReference type="InterPro" id="IPR052895">
    <property type="entry name" value="HetReg/Transcr_Mod"/>
</dbReference>
<dbReference type="SUPFAM" id="SSF48403">
    <property type="entry name" value="Ankyrin repeat"/>
    <property type="match status" value="1"/>
</dbReference>
<dbReference type="EMBL" id="JAUJFL010000010">
    <property type="protein sequence ID" value="KAK2597012.1"/>
    <property type="molecule type" value="Genomic_DNA"/>
</dbReference>
<dbReference type="PANTHER" id="PTHR24148">
    <property type="entry name" value="ANKYRIN REPEAT DOMAIN-CONTAINING PROTEIN 39 HOMOLOG-RELATED"/>
    <property type="match status" value="1"/>
</dbReference>
<comment type="caution">
    <text evidence="2">The sequence shown here is derived from an EMBL/GenBank/DDBJ whole genome shotgun (WGS) entry which is preliminary data.</text>
</comment>
<dbReference type="InterPro" id="IPR036770">
    <property type="entry name" value="Ankyrin_rpt-contain_sf"/>
</dbReference>
<evidence type="ECO:0000313" key="3">
    <source>
        <dbReference type="Proteomes" id="UP001265746"/>
    </source>
</evidence>
<dbReference type="Gene3D" id="1.25.40.20">
    <property type="entry name" value="Ankyrin repeat-containing domain"/>
    <property type="match status" value="1"/>
</dbReference>
<dbReference type="PANTHER" id="PTHR24148:SF78">
    <property type="entry name" value="HETEROKARYON INCOMPATIBILITY DOMAIN-CONTAINING PROTEIN"/>
    <property type="match status" value="1"/>
</dbReference>
<proteinExistence type="predicted"/>
<dbReference type="Pfam" id="PF06985">
    <property type="entry name" value="HET"/>
    <property type="match status" value="1"/>
</dbReference>
<dbReference type="Proteomes" id="UP001265746">
    <property type="component" value="Unassembled WGS sequence"/>
</dbReference>
<evidence type="ECO:0000313" key="2">
    <source>
        <dbReference type="EMBL" id="KAK2597012.1"/>
    </source>
</evidence>
<dbReference type="Pfam" id="PF00023">
    <property type="entry name" value="Ank"/>
    <property type="match status" value="1"/>
</dbReference>
<dbReference type="AlphaFoldDB" id="A0AAD9S1T2"/>
<dbReference type="SMART" id="SM00248">
    <property type="entry name" value="ANK"/>
    <property type="match status" value="4"/>
</dbReference>
<accession>A0AAD9S1T2</accession>
<name>A0AAD9S1T2_PHOAM</name>
<reference evidence="2" key="1">
    <citation type="submission" date="2023-06" db="EMBL/GenBank/DDBJ databases">
        <authorList>
            <person name="Noh H."/>
        </authorList>
    </citation>
    <scope>NUCLEOTIDE SEQUENCE</scope>
    <source>
        <strain evidence="2">DUCC20226</strain>
    </source>
</reference>
<dbReference type="InterPro" id="IPR002110">
    <property type="entry name" value="Ankyrin_rpt"/>
</dbReference>
<organism evidence="2 3">
    <name type="scientific">Phomopsis amygdali</name>
    <name type="common">Fusicoccum amygdali</name>
    <dbReference type="NCBI Taxonomy" id="1214568"/>
    <lineage>
        <taxon>Eukaryota</taxon>
        <taxon>Fungi</taxon>
        <taxon>Dikarya</taxon>
        <taxon>Ascomycota</taxon>
        <taxon>Pezizomycotina</taxon>
        <taxon>Sordariomycetes</taxon>
        <taxon>Sordariomycetidae</taxon>
        <taxon>Diaporthales</taxon>
        <taxon>Diaporthaceae</taxon>
        <taxon>Diaporthe</taxon>
    </lineage>
</organism>
<keyword evidence="3" id="KW-1185">Reference proteome</keyword>
<dbReference type="InterPro" id="IPR010730">
    <property type="entry name" value="HET"/>
</dbReference>